<sequence>MNSETTYLTDLAAVLWPCGGLLGPDDGTVRRMAHRNRGNQYLPVPNAHNPRVILPAHNRSAAARGITSFSQGHSLRERLRTLLLTSAFATGIAPLLLRDRLYVGAGPGIEHALSAALDRDLAIAIHVGPPRANRKPVLLLLTPGGRTIGYAKVAINDLTSRLVRAETRALRHLAESRLRDVTVPRLLYDGEWNGHPLLVQEALPVGDQTDRPTRHQLLRCVTQIVGLARVRERRLSASPYRRSLDERIAKLGARPEAAPLRAALHRLPDVSLPFGAWHGDLTRWNIASTARRAFVWDWERLAMDAPAGFDALHYDLNESVQAGVHPGVHRWLDTGSRLLRDPLLAESGLREHAVSTVMALYLIDLATRYLHDRQSESGNDLAAVDDWLLPALEGLQDRAAHEAAHAV</sequence>
<evidence type="ECO:0000313" key="3">
    <source>
        <dbReference type="Proteomes" id="UP000598217"/>
    </source>
</evidence>
<reference evidence="2 3" key="1">
    <citation type="submission" date="2020-10" db="EMBL/GenBank/DDBJ databases">
        <title>Sequencing the genomes of 1000 actinobacteria strains.</title>
        <authorList>
            <person name="Klenk H.-P."/>
        </authorList>
    </citation>
    <scope>NUCLEOTIDE SEQUENCE [LARGE SCALE GENOMIC DNA]</scope>
    <source>
        <strain evidence="2 3">DSM 45157</strain>
    </source>
</reference>
<gene>
    <name evidence="2" type="ORF">H4W79_000612</name>
</gene>
<proteinExistence type="predicted"/>
<evidence type="ECO:0000313" key="2">
    <source>
        <dbReference type="EMBL" id="MBE1456398.1"/>
    </source>
</evidence>
<keyword evidence="3" id="KW-1185">Reference proteome</keyword>
<dbReference type="Proteomes" id="UP000598217">
    <property type="component" value="Unassembled WGS sequence"/>
</dbReference>
<dbReference type="RefSeq" id="WP_191268587.1">
    <property type="nucleotide sequence ID" value="NZ_BMXJ01000002.1"/>
</dbReference>
<dbReference type="SUPFAM" id="SSF56112">
    <property type="entry name" value="Protein kinase-like (PK-like)"/>
    <property type="match status" value="1"/>
</dbReference>
<name>A0ABR9HBL6_9ACTN</name>
<dbReference type="InterPro" id="IPR002575">
    <property type="entry name" value="Aminoglycoside_PTrfase"/>
</dbReference>
<dbReference type="Pfam" id="PF01636">
    <property type="entry name" value="APH"/>
    <property type="match status" value="1"/>
</dbReference>
<organism evidence="2 3">
    <name type="scientific">Nocardiopsis terrae</name>
    <dbReference type="NCBI Taxonomy" id="372655"/>
    <lineage>
        <taxon>Bacteria</taxon>
        <taxon>Bacillati</taxon>
        <taxon>Actinomycetota</taxon>
        <taxon>Actinomycetes</taxon>
        <taxon>Streptosporangiales</taxon>
        <taxon>Nocardiopsidaceae</taxon>
        <taxon>Nocardiopsis</taxon>
    </lineage>
</organism>
<accession>A0ABR9HBL6</accession>
<comment type="caution">
    <text evidence="2">The sequence shown here is derived from an EMBL/GenBank/DDBJ whole genome shotgun (WGS) entry which is preliminary data.</text>
</comment>
<evidence type="ECO:0000259" key="1">
    <source>
        <dbReference type="Pfam" id="PF01636"/>
    </source>
</evidence>
<dbReference type="EMBL" id="JADBDY010000001">
    <property type="protein sequence ID" value="MBE1456398.1"/>
    <property type="molecule type" value="Genomic_DNA"/>
</dbReference>
<protein>
    <recommendedName>
        <fullName evidence="1">Aminoglycoside phosphotransferase domain-containing protein</fullName>
    </recommendedName>
</protein>
<dbReference type="InterPro" id="IPR011009">
    <property type="entry name" value="Kinase-like_dom_sf"/>
</dbReference>
<feature type="domain" description="Aminoglycoside phosphotransferase" evidence="1">
    <location>
        <begin position="160"/>
        <end position="306"/>
    </location>
</feature>